<gene>
    <name evidence="10" type="ORF">Rhopal_002314-T1</name>
</gene>
<evidence type="ECO:0000259" key="9">
    <source>
        <dbReference type="Pfam" id="PF25147"/>
    </source>
</evidence>
<dbReference type="PANTHER" id="PTHR12640">
    <property type="entry name" value="RIBOPHORIN II"/>
    <property type="match status" value="1"/>
</dbReference>
<feature type="transmembrane region" description="Helical" evidence="7">
    <location>
        <begin position="239"/>
        <end position="261"/>
    </location>
</feature>
<proteinExistence type="predicted"/>
<keyword evidence="4" id="KW-0256">Endoplasmic reticulum</keyword>
<comment type="subcellular location">
    <subcellularLocation>
        <location evidence="1">Endoplasmic reticulum membrane</location>
        <topology evidence="1">Multi-pass membrane protein</topology>
    </subcellularLocation>
</comment>
<keyword evidence="2 7" id="KW-0812">Transmembrane</keyword>
<dbReference type="InterPro" id="IPR008814">
    <property type="entry name" value="Swp1"/>
</dbReference>
<keyword evidence="11" id="KW-1185">Reference proteome</keyword>
<comment type="caution">
    <text evidence="10">The sequence shown here is derived from an EMBL/GenBank/DDBJ whole genome shotgun (WGS) entry which is preliminary data.</text>
</comment>
<evidence type="ECO:0000256" key="6">
    <source>
        <dbReference type="ARBA" id="ARBA00023136"/>
    </source>
</evidence>
<organism evidence="10 11">
    <name type="scientific">Rhodotorula paludigena</name>
    <dbReference type="NCBI Taxonomy" id="86838"/>
    <lineage>
        <taxon>Eukaryota</taxon>
        <taxon>Fungi</taxon>
        <taxon>Dikarya</taxon>
        <taxon>Basidiomycota</taxon>
        <taxon>Pucciniomycotina</taxon>
        <taxon>Microbotryomycetes</taxon>
        <taxon>Sporidiobolales</taxon>
        <taxon>Sporidiobolaceae</taxon>
        <taxon>Rhodotorula</taxon>
    </lineage>
</organism>
<feature type="signal peptide" evidence="8">
    <location>
        <begin position="1"/>
        <end position="19"/>
    </location>
</feature>
<evidence type="ECO:0000256" key="1">
    <source>
        <dbReference type="ARBA" id="ARBA00004477"/>
    </source>
</evidence>
<evidence type="ECO:0000313" key="11">
    <source>
        <dbReference type="Proteomes" id="UP001342314"/>
    </source>
</evidence>
<evidence type="ECO:0000313" key="10">
    <source>
        <dbReference type="EMBL" id="GJN89334.1"/>
    </source>
</evidence>
<feature type="transmembrane region" description="Helical" evidence="7">
    <location>
        <begin position="204"/>
        <end position="227"/>
    </location>
</feature>
<keyword evidence="6 7" id="KW-0472">Membrane</keyword>
<accession>A0AAV5GFL6</accession>
<protein>
    <recommendedName>
        <fullName evidence="9">Ribophorin II C-terminal domain-containing protein</fullName>
    </recommendedName>
</protein>
<name>A0AAV5GFL6_9BASI</name>
<dbReference type="Proteomes" id="UP001342314">
    <property type="component" value="Unassembled WGS sequence"/>
</dbReference>
<evidence type="ECO:0000256" key="5">
    <source>
        <dbReference type="ARBA" id="ARBA00022989"/>
    </source>
</evidence>
<sequence length="305" mass="32728">MHWAPLCTWTALAAATAATARLALDHGKLALVDTATASALASSTFTSDNPNPLPHRELGDTDSLRLSFTLSRDGEPFVPQQAAVLVQPVNEHDRAPGRHWTSPAKVRASTGKAKWELDLSTAPPQLLSLASFAPLSFTLLVGHPHEDAPLALALGTFSLPASLALPHPYPPVHDLPAHWEAERYAKMPTIEWTFRGGEKRVNGVVALVATASVLAPWLVLLATLTPLVPSLRLSRPSTLSLPLLLVSLALFEALFVAYWLRLSLFDAAPFAAALALVAALVGRGALGELLGRRREAERREMGKTQ</sequence>
<dbReference type="GO" id="GO:0008250">
    <property type="term" value="C:oligosaccharyltransferase complex"/>
    <property type="evidence" value="ECO:0007669"/>
    <property type="project" value="InterPro"/>
</dbReference>
<dbReference type="AlphaFoldDB" id="A0AAV5GFL6"/>
<evidence type="ECO:0000256" key="2">
    <source>
        <dbReference type="ARBA" id="ARBA00022692"/>
    </source>
</evidence>
<evidence type="ECO:0000256" key="8">
    <source>
        <dbReference type="SAM" id="SignalP"/>
    </source>
</evidence>
<reference evidence="10 11" key="1">
    <citation type="submission" date="2021-12" db="EMBL/GenBank/DDBJ databases">
        <title>High titer production of polyol ester of fatty acids by Rhodotorula paludigena BS15 towards product separation-free biomass refinery.</title>
        <authorList>
            <person name="Mano J."/>
            <person name="Ono H."/>
            <person name="Tanaka T."/>
            <person name="Naito K."/>
            <person name="Sushida H."/>
            <person name="Ike M."/>
            <person name="Tokuyasu K."/>
            <person name="Kitaoka M."/>
        </authorList>
    </citation>
    <scope>NUCLEOTIDE SEQUENCE [LARGE SCALE GENOMIC DNA]</scope>
    <source>
        <strain evidence="10 11">BS15</strain>
    </source>
</reference>
<feature type="transmembrane region" description="Helical" evidence="7">
    <location>
        <begin position="267"/>
        <end position="291"/>
    </location>
</feature>
<keyword evidence="5 7" id="KW-1133">Transmembrane helix</keyword>
<dbReference type="InterPro" id="IPR056790">
    <property type="entry name" value="Ribophorin_II_C"/>
</dbReference>
<evidence type="ECO:0000256" key="4">
    <source>
        <dbReference type="ARBA" id="ARBA00022824"/>
    </source>
</evidence>
<dbReference type="EMBL" id="BQKY01000004">
    <property type="protein sequence ID" value="GJN89334.1"/>
    <property type="molecule type" value="Genomic_DNA"/>
</dbReference>
<dbReference type="PANTHER" id="PTHR12640:SF0">
    <property type="entry name" value="DOLICHYL-DIPHOSPHOOLIGOSACCHARIDE--PROTEIN GLYCOSYLTRANSFERASE SUBUNIT 2"/>
    <property type="match status" value="1"/>
</dbReference>
<keyword evidence="3 8" id="KW-0732">Signal</keyword>
<feature type="chain" id="PRO_5044201288" description="Ribophorin II C-terminal domain-containing protein" evidence="8">
    <location>
        <begin position="20"/>
        <end position="305"/>
    </location>
</feature>
<feature type="domain" description="Ribophorin II C-terminal" evidence="9">
    <location>
        <begin position="194"/>
        <end position="293"/>
    </location>
</feature>
<dbReference type="GO" id="GO:0006487">
    <property type="term" value="P:protein N-linked glycosylation"/>
    <property type="evidence" value="ECO:0007669"/>
    <property type="project" value="TreeGrafter"/>
</dbReference>
<evidence type="ECO:0000256" key="7">
    <source>
        <dbReference type="SAM" id="Phobius"/>
    </source>
</evidence>
<dbReference type="Pfam" id="PF25147">
    <property type="entry name" value="Ribophorin_II_C"/>
    <property type="match status" value="1"/>
</dbReference>
<evidence type="ECO:0000256" key="3">
    <source>
        <dbReference type="ARBA" id="ARBA00022729"/>
    </source>
</evidence>